<evidence type="ECO:0000256" key="10">
    <source>
        <dbReference type="SAM" id="MobiDB-lite"/>
    </source>
</evidence>
<keyword evidence="6 9" id="KW-0804">Transcription</keyword>
<dbReference type="Pfam" id="PF02701">
    <property type="entry name" value="Zn_ribbon_Dof"/>
    <property type="match status" value="1"/>
</dbReference>
<dbReference type="PROSITE" id="PS50884">
    <property type="entry name" value="ZF_DOF_2"/>
    <property type="match status" value="1"/>
</dbReference>
<gene>
    <name evidence="12" type="ORF">AABB24_027373</name>
</gene>
<keyword evidence="3 9" id="KW-0862">Zinc</keyword>
<dbReference type="GO" id="GO:0003677">
    <property type="term" value="F:DNA binding"/>
    <property type="evidence" value="ECO:0007669"/>
    <property type="project" value="UniProtKB-UniRule"/>
</dbReference>
<evidence type="ECO:0000256" key="4">
    <source>
        <dbReference type="ARBA" id="ARBA00023015"/>
    </source>
</evidence>
<dbReference type="PANTHER" id="PTHR31992">
    <property type="entry name" value="DOF ZINC FINGER PROTEIN DOF1.4-RELATED"/>
    <property type="match status" value="1"/>
</dbReference>
<evidence type="ECO:0000256" key="3">
    <source>
        <dbReference type="ARBA" id="ARBA00022833"/>
    </source>
</evidence>
<evidence type="ECO:0000256" key="1">
    <source>
        <dbReference type="ARBA" id="ARBA00022723"/>
    </source>
</evidence>
<keyword evidence="4 9" id="KW-0805">Transcription regulation</keyword>
<protein>
    <recommendedName>
        <fullName evidence="9">Dof zinc finger protein</fullName>
    </recommendedName>
</protein>
<keyword evidence="5 8" id="KW-0238">DNA-binding</keyword>
<dbReference type="EMBL" id="JBJKTR010000015">
    <property type="protein sequence ID" value="KAL3343809.1"/>
    <property type="molecule type" value="Genomic_DNA"/>
</dbReference>
<feature type="compositionally biased region" description="Low complexity" evidence="10">
    <location>
        <begin position="75"/>
        <end position="105"/>
    </location>
</feature>
<comment type="function">
    <text evidence="9">Transcription factor that binds specifically to a 5'-AA[AG]G-3' consensus core sequence.</text>
</comment>
<evidence type="ECO:0000313" key="12">
    <source>
        <dbReference type="EMBL" id="KAL3343809.1"/>
    </source>
</evidence>
<dbReference type="PROSITE" id="PS01361">
    <property type="entry name" value="ZF_DOF_1"/>
    <property type="match status" value="1"/>
</dbReference>
<dbReference type="GO" id="GO:0008270">
    <property type="term" value="F:zinc ion binding"/>
    <property type="evidence" value="ECO:0007669"/>
    <property type="project" value="UniProtKB-KW"/>
</dbReference>
<keyword evidence="2 8" id="KW-0863">Zinc-finger</keyword>
<dbReference type="AlphaFoldDB" id="A0ABD2SIW2"/>
<sequence length="314" mass="35037">MQDPSIYSQIKPQFPEQEHLKCPRCDSPNTKFCYYNNYNLSQPRHYCKSCRRYWTKGGTLRNIPVGGGSRKSTKRSSSSSKKSSSTTTSSPATPPLTSSSSSTNPKPEPFGIPAIPSFDVMTTGPFSSLLASTEPQFGNFLEALNPNNNGSTLQLGNPISSSGLGSGSSSNHQNGNTSYLGVQNGGESNNCWNGGNNGWPDLAIFTPESWHQQEDGLMMILAMEKYSLLIFLCQNDENIGKLEGKKNELGLELEEKDQKKREKKIRAELSWERRKIICVERSRKDNRICGFNHSYRVYFSLFCLLFLVCFICCS</sequence>
<keyword evidence="1 9" id="KW-0479">Metal-binding</keyword>
<feature type="region of interest" description="Disordered" evidence="10">
    <location>
        <begin position="61"/>
        <end position="116"/>
    </location>
</feature>
<evidence type="ECO:0000256" key="9">
    <source>
        <dbReference type="RuleBase" id="RU369094"/>
    </source>
</evidence>
<dbReference type="GO" id="GO:0005634">
    <property type="term" value="C:nucleus"/>
    <property type="evidence" value="ECO:0007669"/>
    <property type="project" value="UniProtKB-SubCell"/>
</dbReference>
<keyword evidence="7 8" id="KW-0539">Nucleus</keyword>
<feature type="region of interest" description="Disordered" evidence="10">
    <location>
        <begin position="149"/>
        <end position="182"/>
    </location>
</feature>
<comment type="caution">
    <text evidence="12">The sequence shown here is derived from an EMBL/GenBank/DDBJ whole genome shotgun (WGS) entry which is preliminary data.</text>
</comment>
<evidence type="ECO:0000313" key="13">
    <source>
        <dbReference type="Proteomes" id="UP001627284"/>
    </source>
</evidence>
<dbReference type="Proteomes" id="UP001627284">
    <property type="component" value="Unassembled WGS sequence"/>
</dbReference>
<keyword evidence="13" id="KW-1185">Reference proteome</keyword>
<evidence type="ECO:0000256" key="2">
    <source>
        <dbReference type="ARBA" id="ARBA00022771"/>
    </source>
</evidence>
<evidence type="ECO:0000256" key="8">
    <source>
        <dbReference type="PROSITE-ProRule" id="PRU00071"/>
    </source>
</evidence>
<feature type="domain" description="Dof-type" evidence="11">
    <location>
        <begin position="20"/>
        <end position="74"/>
    </location>
</feature>
<dbReference type="InterPro" id="IPR045174">
    <property type="entry name" value="Dof"/>
</dbReference>
<name>A0ABD2SIW2_9SOLN</name>
<dbReference type="InterPro" id="IPR003851">
    <property type="entry name" value="Znf_Dof"/>
</dbReference>
<proteinExistence type="predicted"/>
<evidence type="ECO:0000259" key="11">
    <source>
        <dbReference type="PROSITE" id="PS50884"/>
    </source>
</evidence>
<accession>A0ABD2SIW2</accession>
<feature type="compositionally biased region" description="Low complexity" evidence="10">
    <location>
        <begin position="156"/>
        <end position="178"/>
    </location>
</feature>
<evidence type="ECO:0000256" key="7">
    <source>
        <dbReference type="ARBA" id="ARBA00023242"/>
    </source>
</evidence>
<reference evidence="12 13" key="1">
    <citation type="submission" date="2024-05" db="EMBL/GenBank/DDBJ databases">
        <title>De novo assembly of an allotetraploid wild potato.</title>
        <authorList>
            <person name="Hosaka A.J."/>
        </authorList>
    </citation>
    <scope>NUCLEOTIDE SEQUENCE [LARGE SCALE GENOMIC DNA]</scope>
    <source>
        <tissue evidence="12">Young leaves</tissue>
    </source>
</reference>
<dbReference type="GO" id="GO:0003700">
    <property type="term" value="F:DNA-binding transcription factor activity"/>
    <property type="evidence" value="ECO:0007669"/>
    <property type="project" value="UniProtKB-UniRule"/>
</dbReference>
<organism evidence="12 13">
    <name type="scientific">Solanum stoloniferum</name>
    <dbReference type="NCBI Taxonomy" id="62892"/>
    <lineage>
        <taxon>Eukaryota</taxon>
        <taxon>Viridiplantae</taxon>
        <taxon>Streptophyta</taxon>
        <taxon>Embryophyta</taxon>
        <taxon>Tracheophyta</taxon>
        <taxon>Spermatophyta</taxon>
        <taxon>Magnoliopsida</taxon>
        <taxon>eudicotyledons</taxon>
        <taxon>Gunneridae</taxon>
        <taxon>Pentapetalae</taxon>
        <taxon>asterids</taxon>
        <taxon>lamiids</taxon>
        <taxon>Solanales</taxon>
        <taxon>Solanaceae</taxon>
        <taxon>Solanoideae</taxon>
        <taxon>Solaneae</taxon>
        <taxon>Solanum</taxon>
    </lineage>
</organism>
<evidence type="ECO:0000256" key="5">
    <source>
        <dbReference type="ARBA" id="ARBA00023125"/>
    </source>
</evidence>
<dbReference type="PANTHER" id="PTHR31992:SF62">
    <property type="entry name" value="DOF ZINC FINGER PROTEIN DOF3.1"/>
    <property type="match status" value="1"/>
</dbReference>
<evidence type="ECO:0000256" key="6">
    <source>
        <dbReference type="ARBA" id="ARBA00023163"/>
    </source>
</evidence>
<comment type="subcellular location">
    <subcellularLocation>
        <location evidence="8 9">Nucleus</location>
    </subcellularLocation>
</comment>